<name>A0A131YHG1_RHIAP</name>
<dbReference type="AlphaFoldDB" id="A0A131YHG1"/>
<feature type="chain" id="PRO_5007285249" evidence="1">
    <location>
        <begin position="26"/>
        <end position="201"/>
    </location>
</feature>
<feature type="signal peptide" evidence="1">
    <location>
        <begin position="1"/>
        <end position="25"/>
    </location>
</feature>
<sequence>MKTALRNCYVLLYAVLMAVLHFGHCGNTGSSHTEHEEDISEFYSKYDKIETVYSTIPSEACKVDYVNKTTSTRTEFLRKFWWAAKRLQLEGTFLTGSSRHRDIPLSSMDVHEINAPSTSKYHSYERLFYTFDKKRCGVFFVSHQKNRGGNNYELRIKDRGSQHTGCFEKFKWYLCKSGVREYGYCIKTSWKTTKIDCKGIR</sequence>
<keyword evidence="1" id="KW-0732">Signal</keyword>
<evidence type="ECO:0000313" key="2">
    <source>
        <dbReference type="EMBL" id="JAP77975.1"/>
    </source>
</evidence>
<accession>A0A131YHG1</accession>
<proteinExistence type="predicted"/>
<evidence type="ECO:0000256" key="1">
    <source>
        <dbReference type="SAM" id="SignalP"/>
    </source>
</evidence>
<protein>
    <submittedName>
        <fullName evidence="2">Lipocalin</fullName>
    </submittedName>
</protein>
<reference evidence="2" key="1">
    <citation type="journal article" date="2016" name="Ticks Tick Borne Dis.">
        <title>De novo assembly and annotation of the salivary gland transcriptome of Rhipicephalus appendiculatus male and female ticks during blood feeding.</title>
        <authorList>
            <person name="de Castro M.H."/>
            <person name="de Klerk D."/>
            <person name="Pienaar R."/>
            <person name="Latif A.A."/>
            <person name="Rees D.J."/>
            <person name="Mans B.J."/>
        </authorList>
    </citation>
    <scope>NUCLEOTIDE SEQUENCE</scope>
    <source>
        <tissue evidence="2">Salivary glands</tissue>
    </source>
</reference>
<organism evidence="2">
    <name type="scientific">Rhipicephalus appendiculatus</name>
    <name type="common">Brown ear tick</name>
    <dbReference type="NCBI Taxonomy" id="34631"/>
    <lineage>
        <taxon>Eukaryota</taxon>
        <taxon>Metazoa</taxon>
        <taxon>Ecdysozoa</taxon>
        <taxon>Arthropoda</taxon>
        <taxon>Chelicerata</taxon>
        <taxon>Arachnida</taxon>
        <taxon>Acari</taxon>
        <taxon>Parasitiformes</taxon>
        <taxon>Ixodida</taxon>
        <taxon>Ixodoidea</taxon>
        <taxon>Ixodidae</taxon>
        <taxon>Rhipicephalinae</taxon>
        <taxon>Rhipicephalus</taxon>
        <taxon>Rhipicephalus</taxon>
    </lineage>
</organism>
<dbReference type="EMBL" id="GEDV01010582">
    <property type="protein sequence ID" value="JAP77975.1"/>
    <property type="molecule type" value="Transcribed_RNA"/>
</dbReference>